<evidence type="ECO:0000313" key="1">
    <source>
        <dbReference type="EMBL" id="KAF9499157.1"/>
    </source>
</evidence>
<gene>
    <name evidence="2" type="ORF">BDN71DRAFT_1438318</name>
    <name evidence="1" type="ORF">BDN71DRAFT_1442192</name>
</gene>
<dbReference type="AlphaFoldDB" id="A0A9P6A509"/>
<sequence>MARVTSTPHVFVRLIWESIIPISFAFGVAVSRAIDAFPGSLSTRCNVTGQGPKQGSS</sequence>
<comment type="caution">
    <text evidence="1">The sequence shown here is derived from an EMBL/GenBank/DDBJ whole genome shotgun (WGS) entry which is preliminary data.</text>
</comment>
<organism evidence="1 3">
    <name type="scientific">Pleurotus eryngii</name>
    <name type="common">Boletus of the steppes</name>
    <dbReference type="NCBI Taxonomy" id="5323"/>
    <lineage>
        <taxon>Eukaryota</taxon>
        <taxon>Fungi</taxon>
        <taxon>Dikarya</taxon>
        <taxon>Basidiomycota</taxon>
        <taxon>Agaricomycotina</taxon>
        <taxon>Agaricomycetes</taxon>
        <taxon>Agaricomycetidae</taxon>
        <taxon>Agaricales</taxon>
        <taxon>Pleurotineae</taxon>
        <taxon>Pleurotaceae</taxon>
        <taxon>Pleurotus</taxon>
    </lineage>
</organism>
<protein>
    <submittedName>
        <fullName evidence="1">Uncharacterized protein</fullName>
    </submittedName>
</protein>
<dbReference type="Proteomes" id="UP000807025">
    <property type="component" value="Unassembled WGS sequence"/>
</dbReference>
<keyword evidence="3" id="KW-1185">Reference proteome</keyword>
<evidence type="ECO:0000313" key="2">
    <source>
        <dbReference type="EMBL" id="KAF9501699.1"/>
    </source>
</evidence>
<dbReference type="EMBL" id="MU154533">
    <property type="protein sequence ID" value="KAF9499157.1"/>
    <property type="molecule type" value="Genomic_DNA"/>
</dbReference>
<dbReference type="EMBL" id="MU154522">
    <property type="protein sequence ID" value="KAF9501699.1"/>
    <property type="molecule type" value="Genomic_DNA"/>
</dbReference>
<reference evidence="1" key="1">
    <citation type="submission" date="2020-11" db="EMBL/GenBank/DDBJ databases">
        <authorList>
            <consortium name="DOE Joint Genome Institute"/>
            <person name="Ahrendt S."/>
            <person name="Riley R."/>
            <person name="Andreopoulos W."/>
            <person name="Labutti K."/>
            <person name="Pangilinan J."/>
            <person name="Ruiz-Duenas F.J."/>
            <person name="Barrasa J.M."/>
            <person name="Sanchez-Garcia M."/>
            <person name="Camarero S."/>
            <person name="Miyauchi S."/>
            <person name="Serrano A."/>
            <person name="Linde D."/>
            <person name="Babiker R."/>
            <person name="Drula E."/>
            <person name="Ayuso-Fernandez I."/>
            <person name="Pacheco R."/>
            <person name="Padilla G."/>
            <person name="Ferreira P."/>
            <person name="Barriuso J."/>
            <person name="Kellner H."/>
            <person name="Castanera R."/>
            <person name="Alfaro M."/>
            <person name="Ramirez L."/>
            <person name="Pisabarro A.G."/>
            <person name="Kuo A."/>
            <person name="Tritt A."/>
            <person name="Lipzen A."/>
            <person name="He G."/>
            <person name="Yan M."/>
            <person name="Ng V."/>
            <person name="Cullen D."/>
            <person name="Martin F."/>
            <person name="Rosso M.-N."/>
            <person name="Henrissat B."/>
            <person name="Hibbett D."/>
            <person name="Martinez A.T."/>
            <person name="Grigoriev I.V."/>
        </authorList>
    </citation>
    <scope>NUCLEOTIDE SEQUENCE</scope>
    <source>
        <strain evidence="1">ATCC 90797</strain>
    </source>
</reference>
<evidence type="ECO:0000313" key="3">
    <source>
        <dbReference type="Proteomes" id="UP000807025"/>
    </source>
</evidence>
<name>A0A9P6A509_PLEER</name>
<proteinExistence type="predicted"/>
<accession>A0A9P6A509</accession>